<reference evidence="2" key="1">
    <citation type="journal article" date="2023" name="G3 (Bethesda)">
        <title>Whole genome assemblies of Zophobas morio and Tenebrio molitor.</title>
        <authorList>
            <person name="Kaur S."/>
            <person name="Stinson S.A."/>
            <person name="diCenzo G.C."/>
        </authorList>
    </citation>
    <scope>NUCLEOTIDE SEQUENCE</scope>
    <source>
        <strain evidence="2">QUZm001</strain>
    </source>
</reference>
<dbReference type="InterPro" id="IPR001478">
    <property type="entry name" value="PDZ"/>
</dbReference>
<dbReference type="PROSITE" id="PS50106">
    <property type="entry name" value="PDZ"/>
    <property type="match status" value="1"/>
</dbReference>
<dbReference type="InterPro" id="IPR036034">
    <property type="entry name" value="PDZ_sf"/>
</dbReference>
<dbReference type="SUPFAM" id="SSF50156">
    <property type="entry name" value="PDZ domain-like"/>
    <property type="match status" value="1"/>
</dbReference>
<evidence type="ECO:0000313" key="2">
    <source>
        <dbReference type="EMBL" id="KAJ3659824.1"/>
    </source>
</evidence>
<dbReference type="EMBL" id="JALNTZ010000003">
    <property type="protein sequence ID" value="KAJ3659824.1"/>
    <property type="molecule type" value="Genomic_DNA"/>
</dbReference>
<name>A0AA38IRL2_9CUCU</name>
<dbReference type="PANTHER" id="PTHR11324:SF16">
    <property type="entry name" value="PDZ DOMAIN-CONTAINING PROTEIN 2"/>
    <property type="match status" value="1"/>
</dbReference>
<dbReference type="SMART" id="SM00228">
    <property type="entry name" value="PDZ"/>
    <property type="match status" value="1"/>
</dbReference>
<accession>A0AA38IRL2</accession>
<comment type="caution">
    <text evidence="2">The sequence shown here is derived from an EMBL/GenBank/DDBJ whole genome shotgun (WGS) entry which is preliminary data.</text>
</comment>
<evidence type="ECO:0000259" key="1">
    <source>
        <dbReference type="PROSITE" id="PS50106"/>
    </source>
</evidence>
<evidence type="ECO:0000313" key="3">
    <source>
        <dbReference type="Proteomes" id="UP001168821"/>
    </source>
</evidence>
<dbReference type="AlphaFoldDB" id="A0AA38IRL2"/>
<dbReference type="Gene3D" id="2.30.42.10">
    <property type="match status" value="1"/>
</dbReference>
<dbReference type="Pfam" id="PF00595">
    <property type="entry name" value="PDZ"/>
    <property type="match status" value="1"/>
</dbReference>
<feature type="domain" description="PDZ" evidence="1">
    <location>
        <begin position="154"/>
        <end position="228"/>
    </location>
</feature>
<proteinExistence type="predicted"/>
<organism evidence="2 3">
    <name type="scientific">Zophobas morio</name>
    <dbReference type="NCBI Taxonomy" id="2755281"/>
    <lineage>
        <taxon>Eukaryota</taxon>
        <taxon>Metazoa</taxon>
        <taxon>Ecdysozoa</taxon>
        <taxon>Arthropoda</taxon>
        <taxon>Hexapoda</taxon>
        <taxon>Insecta</taxon>
        <taxon>Pterygota</taxon>
        <taxon>Neoptera</taxon>
        <taxon>Endopterygota</taxon>
        <taxon>Coleoptera</taxon>
        <taxon>Polyphaga</taxon>
        <taxon>Cucujiformia</taxon>
        <taxon>Tenebrionidae</taxon>
        <taxon>Zophobas</taxon>
    </lineage>
</organism>
<dbReference type="PANTHER" id="PTHR11324">
    <property type="entry name" value="IL16-RELATED"/>
    <property type="match status" value="1"/>
</dbReference>
<protein>
    <recommendedName>
        <fullName evidence="1">PDZ domain-containing protein</fullName>
    </recommendedName>
</protein>
<dbReference type="Proteomes" id="UP001168821">
    <property type="component" value="Unassembled WGS sequence"/>
</dbReference>
<gene>
    <name evidence="2" type="ORF">Zmor_011492</name>
</gene>
<sequence>MASFKGFFSLKRSKSDNDIVAKKAQWKYFSASGLTNLTNLVLSKSKSVSLVKINTSDDDFAPSRFRACPDEDFDRNVDVTSENKMKRVRKCDNNNNHVAKRMKYEEDMEVDSEVEMSITGMKKFVTSPMTQPTQRNIPNYRQEFCEFTGELRLFVEFFKGSGWKPLGFAVVGGRDSPMGRLGIYVKSIFEHGQAAELGVLREGDEIVSVNNIQMKGMTHDEAVQTFKRIRCGYVSMVVLRKHQSEFKYSF</sequence>
<keyword evidence="3" id="KW-1185">Reference proteome</keyword>